<dbReference type="PROSITE" id="PS50005">
    <property type="entry name" value="TPR"/>
    <property type="match status" value="1"/>
</dbReference>
<keyword evidence="4" id="KW-1185">Reference proteome</keyword>
<evidence type="ECO:0000256" key="2">
    <source>
        <dbReference type="SAM" id="MobiDB-lite"/>
    </source>
</evidence>
<dbReference type="OrthoDB" id="225691at2"/>
<evidence type="ECO:0000313" key="3">
    <source>
        <dbReference type="EMBL" id="QDT60437.1"/>
    </source>
</evidence>
<organism evidence="3 4">
    <name type="scientific">Stieleria bergensis</name>
    <dbReference type="NCBI Taxonomy" id="2528025"/>
    <lineage>
        <taxon>Bacteria</taxon>
        <taxon>Pseudomonadati</taxon>
        <taxon>Planctomycetota</taxon>
        <taxon>Planctomycetia</taxon>
        <taxon>Pirellulales</taxon>
        <taxon>Pirellulaceae</taxon>
        <taxon>Stieleria</taxon>
    </lineage>
</organism>
<dbReference type="InterPro" id="IPR011990">
    <property type="entry name" value="TPR-like_helical_dom_sf"/>
</dbReference>
<evidence type="ECO:0000313" key="4">
    <source>
        <dbReference type="Proteomes" id="UP000315003"/>
    </source>
</evidence>
<feature type="region of interest" description="Disordered" evidence="2">
    <location>
        <begin position="727"/>
        <end position="756"/>
    </location>
</feature>
<dbReference type="Proteomes" id="UP000315003">
    <property type="component" value="Chromosome"/>
</dbReference>
<reference evidence="3 4" key="1">
    <citation type="submission" date="2019-02" db="EMBL/GenBank/DDBJ databases">
        <title>Deep-cultivation of Planctomycetes and their phenomic and genomic characterization uncovers novel biology.</title>
        <authorList>
            <person name="Wiegand S."/>
            <person name="Jogler M."/>
            <person name="Boedeker C."/>
            <person name="Pinto D."/>
            <person name="Vollmers J."/>
            <person name="Rivas-Marin E."/>
            <person name="Kohn T."/>
            <person name="Peeters S.H."/>
            <person name="Heuer A."/>
            <person name="Rast P."/>
            <person name="Oberbeckmann S."/>
            <person name="Bunk B."/>
            <person name="Jeske O."/>
            <person name="Meyerdierks A."/>
            <person name="Storesund J.E."/>
            <person name="Kallscheuer N."/>
            <person name="Luecker S."/>
            <person name="Lage O.M."/>
            <person name="Pohl T."/>
            <person name="Merkel B.J."/>
            <person name="Hornburger P."/>
            <person name="Mueller R.-W."/>
            <person name="Bruemmer F."/>
            <person name="Labrenz M."/>
            <person name="Spormann A.M."/>
            <person name="Op den Camp H."/>
            <person name="Overmann J."/>
            <person name="Amann R."/>
            <person name="Jetten M.S.M."/>
            <person name="Mascher T."/>
            <person name="Medema M.H."/>
            <person name="Devos D.P."/>
            <person name="Kaster A.-K."/>
            <person name="Ovreas L."/>
            <person name="Rohde M."/>
            <person name="Galperin M.Y."/>
            <person name="Jogler C."/>
        </authorList>
    </citation>
    <scope>NUCLEOTIDE SEQUENCE [LARGE SCALE GENOMIC DNA]</scope>
    <source>
        <strain evidence="3 4">SV_7m_r</strain>
    </source>
</reference>
<gene>
    <name evidence="3" type="ORF">SV7mr_29600</name>
</gene>
<accession>A0A517SWC7</accession>
<feature type="region of interest" description="Disordered" evidence="2">
    <location>
        <begin position="73"/>
        <end position="98"/>
    </location>
</feature>
<proteinExistence type="predicted"/>
<dbReference type="Gene3D" id="1.25.40.10">
    <property type="entry name" value="Tetratricopeptide repeat domain"/>
    <property type="match status" value="2"/>
</dbReference>
<dbReference type="AlphaFoldDB" id="A0A517SWC7"/>
<dbReference type="SUPFAM" id="SSF48452">
    <property type="entry name" value="TPR-like"/>
    <property type="match status" value="1"/>
</dbReference>
<dbReference type="SMART" id="SM00028">
    <property type="entry name" value="TPR"/>
    <property type="match status" value="3"/>
</dbReference>
<name>A0A517SWC7_9BACT</name>
<dbReference type="Pfam" id="PF13432">
    <property type="entry name" value="TPR_16"/>
    <property type="match status" value="2"/>
</dbReference>
<protein>
    <submittedName>
        <fullName evidence="3">Anaphase-promoting complex, cyclosome, subunit 3</fullName>
    </submittedName>
</protein>
<dbReference type="EMBL" id="CP036272">
    <property type="protein sequence ID" value="QDT60437.1"/>
    <property type="molecule type" value="Genomic_DNA"/>
</dbReference>
<feature type="compositionally biased region" description="Low complexity" evidence="2">
    <location>
        <begin position="73"/>
        <end position="87"/>
    </location>
</feature>
<dbReference type="InterPro" id="IPR019734">
    <property type="entry name" value="TPR_rpt"/>
</dbReference>
<evidence type="ECO:0000256" key="1">
    <source>
        <dbReference type="PROSITE-ProRule" id="PRU00339"/>
    </source>
</evidence>
<dbReference type="Pfam" id="PF13174">
    <property type="entry name" value="TPR_6"/>
    <property type="match status" value="1"/>
</dbReference>
<feature type="repeat" description="TPR" evidence="1">
    <location>
        <begin position="643"/>
        <end position="676"/>
    </location>
</feature>
<keyword evidence="1" id="KW-0802">TPR repeat</keyword>
<sequence>MLLPSGQARLFKIPLRLGDKDRGNAACCATLDAARSSKQRTSWWRRCVPHPIVSILLPLALWATSFASHLQAQQVSDQSQQASDSAGPTPPPGNPATLDLHHIHSLIAAGKSRQAANALLASPSSVAQSPSQGDAEFGSTDSIAAVQTIVKLLQSSATGEPISATERLKLAQLGDELLGKGPQTEQPRMLAVLLRTSLARDLTNQLATVTDQDLRTQQTQQLTDLLLQAITDLTDDQTQTPPGFTSAVLDVAMRAAGKCLALGHHRTAEAIYRKLMATPTSGAWGNLTSPSRQLARLGLGWALAGQADRNQEAADALGEFLRYSPSHPDAQNAASLQIECLRRAGKSTDAAAREMIKQWPQSKLAIQHVQQLLAQIPSHNASTPPRTLSAEVASWLAIAPNADRWPIELVAQSLRWPVTGTESDDTIDLLGRLRREDRTGRHTAWLLSELDATARQNATDSATDTGIEHRATLEPEAILVGHLSDPASTVMACEAATRWAARNQRWELLSVAADAMPSDQSHDRWTEHTERLLAEALVQTGQRGPAIRLWRRLVHERNCTDFPTLLRYAECCVAKAPLAEAKESLATATASLEGVEPNDRSQQETLLKLLQGDLFIRNAQFDQARSLYQTAIRDAESSAELRARAQWMVGESYLMQRQYATAIDAYRRVEAMQPNGPFAAIALIQAGKSFEQLGRTRDAVLCYDVLIERFADSRFAGEARKRLASLPTKPLEKSFAPGENQDGPSGDFPTTGTHLR</sequence>